<dbReference type="EMBL" id="JXST01000007">
    <property type="protein sequence ID" value="KIU17729.1"/>
    <property type="molecule type" value="Genomic_DNA"/>
</dbReference>
<organism evidence="3 4">
    <name type="scientific">Mycolicibacterium llatzerense</name>
    <dbReference type="NCBI Taxonomy" id="280871"/>
    <lineage>
        <taxon>Bacteria</taxon>
        <taxon>Bacillati</taxon>
        <taxon>Actinomycetota</taxon>
        <taxon>Actinomycetes</taxon>
        <taxon>Mycobacteriales</taxon>
        <taxon>Mycobacteriaceae</taxon>
        <taxon>Mycolicibacterium</taxon>
    </lineage>
</organism>
<dbReference type="PATRIC" id="fig|280871.6.peg.1478"/>
<sequence>MLPVARFGVEIDQCTGCGGIFLDQGELEQLSQAEARFYAASQPPPAQQYPQPGYQQSPYPPGRGGFLGGLFSGESHGYGHRRGHH</sequence>
<evidence type="ECO:0000313" key="4">
    <source>
        <dbReference type="Proteomes" id="UP000032221"/>
    </source>
</evidence>
<proteinExistence type="predicted"/>
<evidence type="ECO:0000256" key="1">
    <source>
        <dbReference type="SAM" id="MobiDB-lite"/>
    </source>
</evidence>
<gene>
    <name evidence="3" type="ORF">TL10_07130</name>
</gene>
<reference evidence="3 4" key="1">
    <citation type="submission" date="2015-01" db="EMBL/GenBank/DDBJ databases">
        <title>Genome sequence of Mycobacterium llatzerense and Mycobacterium immunogenum recovered from brain abscess.</title>
        <authorList>
            <person name="Greninger A.L."/>
            <person name="Langelier C."/>
            <person name="Cunningham G."/>
            <person name="Chiu C.Y."/>
            <person name="Miller S."/>
        </authorList>
    </citation>
    <scope>NUCLEOTIDE SEQUENCE [LARGE SCALE GENOMIC DNA]</scope>
    <source>
        <strain evidence="3 4">CLUC14</strain>
    </source>
</reference>
<name>A0A0D1JYL4_9MYCO</name>
<feature type="domain" description="Transcription factor zinc-finger" evidence="2">
    <location>
        <begin position="1"/>
        <end position="31"/>
    </location>
</feature>
<dbReference type="Pfam" id="PF13453">
    <property type="entry name" value="Zn_ribbon_TFIIB"/>
    <property type="match status" value="1"/>
</dbReference>
<dbReference type="InterPro" id="IPR027392">
    <property type="entry name" value="TF_Znf"/>
</dbReference>
<dbReference type="STRING" id="280871.TL10_07130"/>
<evidence type="ECO:0000259" key="2">
    <source>
        <dbReference type="Pfam" id="PF13453"/>
    </source>
</evidence>
<protein>
    <recommendedName>
        <fullName evidence="2">Transcription factor zinc-finger domain-containing protein</fullName>
    </recommendedName>
</protein>
<comment type="caution">
    <text evidence="3">The sequence shown here is derived from an EMBL/GenBank/DDBJ whole genome shotgun (WGS) entry which is preliminary data.</text>
</comment>
<feature type="compositionally biased region" description="Gly residues" evidence="1">
    <location>
        <begin position="62"/>
        <end position="71"/>
    </location>
</feature>
<keyword evidence="4" id="KW-1185">Reference proteome</keyword>
<feature type="compositionally biased region" description="Low complexity" evidence="1">
    <location>
        <begin position="48"/>
        <end position="57"/>
    </location>
</feature>
<feature type="region of interest" description="Disordered" evidence="1">
    <location>
        <begin position="40"/>
        <end position="85"/>
    </location>
</feature>
<dbReference type="AlphaFoldDB" id="A0A0D1JYL4"/>
<evidence type="ECO:0000313" key="3">
    <source>
        <dbReference type="EMBL" id="KIU17729.1"/>
    </source>
</evidence>
<dbReference type="Proteomes" id="UP000032221">
    <property type="component" value="Unassembled WGS sequence"/>
</dbReference>
<accession>A0A0D1JYL4</accession>